<protein>
    <submittedName>
        <fullName evidence="2">Putative transcriptional regulator, Crp/Fnr family</fullName>
    </submittedName>
</protein>
<dbReference type="PANTHER" id="PTHR11635">
    <property type="entry name" value="CAMP-DEPENDENT PROTEIN KINASE REGULATORY CHAIN"/>
    <property type="match status" value="1"/>
</dbReference>
<feature type="domain" description="Cyclic nucleotide-binding" evidence="1">
    <location>
        <begin position="21"/>
        <end position="88"/>
    </location>
</feature>
<dbReference type="GO" id="GO:0005829">
    <property type="term" value="C:cytosol"/>
    <property type="evidence" value="ECO:0007669"/>
    <property type="project" value="TreeGrafter"/>
</dbReference>
<dbReference type="InterPro" id="IPR000595">
    <property type="entry name" value="cNMP-bd_dom"/>
</dbReference>
<gene>
    <name evidence="2" type="ordered locus">Bmur_2770</name>
</gene>
<dbReference type="SUPFAM" id="SSF51206">
    <property type="entry name" value="cAMP-binding domain-like"/>
    <property type="match status" value="2"/>
</dbReference>
<name>D5U7P1_BRAM5</name>
<evidence type="ECO:0000313" key="3">
    <source>
        <dbReference type="Proteomes" id="UP000001915"/>
    </source>
</evidence>
<dbReference type="GO" id="GO:0005952">
    <property type="term" value="C:cAMP-dependent protein kinase complex"/>
    <property type="evidence" value="ECO:0007669"/>
    <property type="project" value="InterPro"/>
</dbReference>
<sequence>MEQYNKVKFKKSDIIFKDGEEPEKYFYIIVKGKAAAYNKFYETHINYYKEGDIIGLISAITGEPYYSTVEVIEDVELLHIKVENLTKIDNYNLIDKISNYFSYILESWLSKYYTMITKNKADLYNKEDILTMANIYNDNNFSDAAYKICSSCIRLFEDDSHINSAKKLMLHTKPADKPQKIRENIYKVKKGYCIYSELEPSSNIYIIKSGKIGIYSIVNSKQTVRLIYPSGYIINCYRPVLEYKALFTTAIVLEDSIIEVLKKENLMNIINTDTEFKANYIKITATKINSAILKIKAINTKELNIKLMILIYSILKIETLFNKTKYVNLPYKIEDLKNMLNIEYSNKEICTALNKIKYLELDSFNAIRISNFQSYFEEYKKYTV</sequence>
<dbReference type="PANTHER" id="PTHR11635:SF152">
    <property type="entry name" value="CAMP-DEPENDENT PROTEIN KINASE TYPE I REGULATORY SUBUNIT-RELATED"/>
    <property type="match status" value="1"/>
</dbReference>
<dbReference type="eggNOG" id="COG0664">
    <property type="taxonomic scope" value="Bacteria"/>
</dbReference>
<dbReference type="PROSITE" id="PS50042">
    <property type="entry name" value="CNMP_BINDING_3"/>
    <property type="match status" value="1"/>
</dbReference>
<evidence type="ECO:0000259" key="1">
    <source>
        <dbReference type="PROSITE" id="PS50042"/>
    </source>
</evidence>
<dbReference type="Proteomes" id="UP000001915">
    <property type="component" value="Chromosome"/>
</dbReference>
<dbReference type="Gene3D" id="2.60.120.10">
    <property type="entry name" value="Jelly Rolls"/>
    <property type="match status" value="2"/>
</dbReference>
<dbReference type="InterPro" id="IPR018490">
    <property type="entry name" value="cNMP-bd_dom_sf"/>
</dbReference>
<reference evidence="2 3" key="1">
    <citation type="journal article" date="2010" name="Stand. Genomic Sci.">
        <title>Complete genome sequence of Brachyspira murdochii type strain (56-150).</title>
        <authorList>
            <person name="Pati A."/>
            <person name="Sikorski J."/>
            <person name="Gronow S."/>
            <person name="Munk C."/>
            <person name="Lapidus A."/>
            <person name="Copeland A."/>
            <person name="Glavina Del Tio T."/>
            <person name="Nolan M."/>
            <person name="Lucas S."/>
            <person name="Chen F."/>
            <person name="Tice H."/>
            <person name="Cheng J.F."/>
            <person name="Han C."/>
            <person name="Detter J.C."/>
            <person name="Bruce D."/>
            <person name="Tapia R."/>
            <person name="Goodwin L."/>
            <person name="Pitluck S."/>
            <person name="Liolios K."/>
            <person name="Ivanova N."/>
            <person name="Mavromatis K."/>
            <person name="Mikhailova N."/>
            <person name="Chen A."/>
            <person name="Palaniappan K."/>
            <person name="Land M."/>
            <person name="Hauser L."/>
            <person name="Chang Y.J."/>
            <person name="Jeffries C.D."/>
            <person name="Spring S."/>
            <person name="Rohde M."/>
            <person name="Goker M."/>
            <person name="Bristow J."/>
            <person name="Eisen J.A."/>
            <person name="Markowitz V."/>
            <person name="Hugenholtz P."/>
            <person name="Kyrpides N.C."/>
            <person name="Klenk H.P."/>
        </authorList>
    </citation>
    <scope>NUCLEOTIDE SEQUENCE [LARGE SCALE GENOMIC DNA]</scope>
    <source>
        <strain evidence="3">ATCC 51284 / DSM 12563 / 56-150</strain>
    </source>
</reference>
<dbReference type="KEGG" id="brm:Bmur_2770"/>
<dbReference type="STRING" id="526224.Bmur_2770"/>
<accession>D5U7P1</accession>
<dbReference type="RefSeq" id="WP_013115173.1">
    <property type="nucleotide sequence ID" value="NC_014150.1"/>
</dbReference>
<dbReference type="InterPro" id="IPR014710">
    <property type="entry name" value="RmlC-like_jellyroll"/>
</dbReference>
<evidence type="ECO:0000313" key="2">
    <source>
        <dbReference type="EMBL" id="ADG72837.1"/>
    </source>
</evidence>
<dbReference type="OrthoDB" id="306117at2"/>
<dbReference type="EMBL" id="CP001959">
    <property type="protein sequence ID" value="ADG72837.1"/>
    <property type="molecule type" value="Genomic_DNA"/>
</dbReference>
<dbReference type="InterPro" id="IPR050503">
    <property type="entry name" value="cAMP-dep_PK_reg_su-like"/>
</dbReference>
<dbReference type="Pfam" id="PF00027">
    <property type="entry name" value="cNMP_binding"/>
    <property type="match status" value="1"/>
</dbReference>
<dbReference type="AlphaFoldDB" id="D5U7P1"/>
<dbReference type="HOGENOM" id="CLU_686383_0_0_12"/>
<proteinExistence type="predicted"/>
<dbReference type="CDD" id="cd00038">
    <property type="entry name" value="CAP_ED"/>
    <property type="match status" value="1"/>
</dbReference>
<organism evidence="2 3">
    <name type="scientific">Brachyspira murdochii (strain ATCC 51284 / DSM 12563 / 56-150)</name>
    <name type="common">Serpulina murdochii</name>
    <dbReference type="NCBI Taxonomy" id="526224"/>
    <lineage>
        <taxon>Bacteria</taxon>
        <taxon>Pseudomonadati</taxon>
        <taxon>Spirochaetota</taxon>
        <taxon>Spirochaetia</taxon>
        <taxon>Brachyspirales</taxon>
        <taxon>Brachyspiraceae</taxon>
        <taxon>Brachyspira</taxon>
    </lineage>
</organism>